<dbReference type="AlphaFoldDB" id="A0A9Q0RF47"/>
<protein>
    <recommendedName>
        <fullName evidence="8">Palmitoyltransferase</fullName>
        <ecNumber evidence="8">2.3.1.225</ecNumber>
    </recommendedName>
</protein>
<feature type="repeat" description="ANK" evidence="7">
    <location>
        <begin position="180"/>
        <end position="212"/>
    </location>
</feature>
<comment type="caution">
    <text evidence="10">The sequence shown here is derived from an EMBL/GenBank/DDBJ whole genome shotgun (WGS) entry which is preliminary data.</text>
</comment>
<gene>
    <name evidence="10" type="ORF">M0811_04816</name>
</gene>
<dbReference type="Pfam" id="PF01529">
    <property type="entry name" value="DHHC"/>
    <property type="match status" value="1"/>
</dbReference>
<feature type="transmembrane region" description="Helical" evidence="8">
    <location>
        <begin position="429"/>
        <end position="453"/>
    </location>
</feature>
<feature type="repeat" description="ANK" evidence="7">
    <location>
        <begin position="114"/>
        <end position="146"/>
    </location>
</feature>
<dbReference type="InterPro" id="IPR036770">
    <property type="entry name" value="Ankyrin_rpt-contain_sf"/>
</dbReference>
<dbReference type="PANTHER" id="PTHR24161">
    <property type="entry name" value="ANK_REP_REGION DOMAIN-CONTAINING PROTEIN-RELATED"/>
    <property type="match status" value="1"/>
</dbReference>
<dbReference type="InterPro" id="IPR001594">
    <property type="entry name" value="Palmitoyltrfase_DHHC"/>
</dbReference>
<feature type="transmembrane region" description="Helical" evidence="8">
    <location>
        <begin position="255"/>
        <end position="288"/>
    </location>
</feature>
<dbReference type="EMBL" id="JAPDFW010000053">
    <property type="protein sequence ID" value="KAJ5078491.1"/>
    <property type="molecule type" value="Genomic_DNA"/>
</dbReference>
<evidence type="ECO:0000256" key="6">
    <source>
        <dbReference type="ARBA" id="ARBA00023136"/>
    </source>
</evidence>
<evidence type="ECO:0000256" key="4">
    <source>
        <dbReference type="ARBA" id="ARBA00022989"/>
    </source>
</evidence>
<keyword evidence="8" id="KW-0012">Acyltransferase</keyword>
<dbReference type="GO" id="GO:0016020">
    <property type="term" value="C:membrane"/>
    <property type="evidence" value="ECO:0007669"/>
    <property type="project" value="UniProtKB-SubCell"/>
</dbReference>
<dbReference type="OMA" id="PERHNAT"/>
<feature type="transmembrane region" description="Helical" evidence="8">
    <location>
        <begin position="300"/>
        <end position="321"/>
    </location>
</feature>
<evidence type="ECO:0000256" key="3">
    <source>
        <dbReference type="ARBA" id="ARBA00022737"/>
    </source>
</evidence>
<evidence type="ECO:0000256" key="1">
    <source>
        <dbReference type="ARBA" id="ARBA00004141"/>
    </source>
</evidence>
<dbReference type="Pfam" id="PF13637">
    <property type="entry name" value="Ank_4"/>
    <property type="match status" value="1"/>
</dbReference>
<dbReference type="PANTHER" id="PTHR24161:SF85">
    <property type="entry name" value="PALMITOYLTRANSFERASE HIP14"/>
    <property type="match status" value="1"/>
</dbReference>
<comment type="similarity">
    <text evidence="8">Belongs to the DHHC palmitoyltransferase family.</text>
</comment>
<dbReference type="SMART" id="SM00248">
    <property type="entry name" value="ANK"/>
    <property type="match status" value="5"/>
</dbReference>
<evidence type="ECO:0000259" key="9">
    <source>
        <dbReference type="Pfam" id="PF01529"/>
    </source>
</evidence>
<feature type="transmembrane region" description="Helical" evidence="8">
    <location>
        <begin position="473"/>
        <end position="498"/>
    </location>
</feature>
<accession>A0A9Q0RF47</accession>
<sequence length="581" mass="67643">MEQSGNDSLLFLFNGSSLNHLLKTKRKEEAFALLKQKKINVNEKDEYNLAPLHYCSISDYSEIANLLIQQGADPDIQGGDYKQTPLHFAAIHGSLRVAILLLSKSIDKFIQNSQGLSAIHLAAQYNHPLLLHIFVQEGISVNDLDGQSRTALHWGAIQGNISIVRYLTQQNCNLNLQDNDGCTALHWAALMSHSEITILLIKAFADVSIRDNFDQTVFDILIENRNFQILRRIELTQKSQFLARKKIFGYFSKHYFYMIMPSLLAGIFFVLISNFSLLACLLISPILFAPYMIQAREVELIFVKNPTALGMAAGFLLMIYGTYFWKIYPIFSIFFLTTSAIMFWAYYQSIVKNPGFLDEQKVTKESLTNKNTWMGKYPSDIIEDKFCETCQIIRPLRSKHDAKSGKCVARFDHFCPWTINPVGYKNHAIFYLFLVTVFISEFIYVIFTFLTLLQNPQIRPFHFFSFYNFFIDFFIYETWMFCIICMDIFFCGWNFLLFRQHSVLIAKNQTANEIINSKRYSHFWVGDVHFNPFNTGTYYSNALQFFQIKYVVDWMKTYFFEEVNFGSCEHLKLFPEQKKIL</sequence>
<keyword evidence="3" id="KW-0677">Repeat</keyword>
<dbReference type="InterPro" id="IPR002110">
    <property type="entry name" value="Ankyrin_rpt"/>
</dbReference>
<dbReference type="PROSITE" id="PS50088">
    <property type="entry name" value="ANK_REPEAT"/>
    <property type="match status" value="5"/>
</dbReference>
<keyword evidence="8" id="KW-0808">Transferase</keyword>
<keyword evidence="4 8" id="KW-1133">Transmembrane helix</keyword>
<dbReference type="PROSITE" id="PS50216">
    <property type="entry name" value="DHHC"/>
    <property type="match status" value="1"/>
</dbReference>
<keyword evidence="6 8" id="KW-0472">Membrane</keyword>
<feature type="repeat" description="ANK" evidence="7">
    <location>
        <begin position="147"/>
        <end position="179"/>
    </location>
</feature>
<feature type="domain" description="Palmitoyltransferase DHHC" evidence="9">
    <location>
        <begin position="382"/>
        <end position="517"/>
    </location>
</feature>
<comment type="subcellular location">
    <subcellularLocation>
        <location evidence="1">Membrane</location>
        <topology evidence="1">Multi-pass membrane protein</topology>
    </subcellularLocation>
</comment>
<evidence type="ECO:0000313" key="11">
    <source>
        <dbReference type="Proteomes" id="UP001149090"/>
    </source>
</evidence>
<organism evidence="10 11">
    <name type="scientific">Anaeramoeba ignava</name>
    <name type="common">Anaerobic marine amoeba</name>
    <dbReference type="NCBI Taxonomy" id="1746090"/>
    <lineage>
        <taxon>Eukaryota</taxon>
        <taxon>Metamonada</taxon>
        <taxon>Anaeramoebidae</taxon>
        <taxon>Anaeramoeba</taxon>
    </lineage>
</organism>
<dbReference type="PROSITE" id="PS50297">
    <property type="entry name" value="ANK_REP_REGION"/>
    <property type="match status" value="4"/>
</dbReference>
<evidence type="ECO:0000313" key="10">
    <source>
        <dbReference type="EMBL" id="KAJ5078491.1"/>
    </source>
</evidence>
<feature type="transmembrane region" description="Helical" evidence="8">
    <location>
        <begin position="327"/>
        <end position="347"/>
    </location>
</feature>
<keyword evidence="2 8" id="KW-0812">Transmembrane</keyword>
<dbReference type="SUPFAM" id="SSF48403">
    <property type="entry name" value="Ankyrin repeat"/>
    <property type="match status" value="1"/>
</dbReference>
<dbReference type="Proteomes" id="UP001149090">
    <property type="component" value="Unassembled WGS sequence"/>
</dbReference>
<evidence type="ECO:0000256" key="2">
    <source>
        <dbReference type="ARBA" id="ARBA00022692"/>
    </source>
</evidence>
<feature type="repeat" description="ANK" evidence="7">
    <location>
        <begin position="81"/>
        <end position="113"/>
    </location>
</feature>
<comment type="catalytic activity">
    <reaction evidence="8">
        <text>L-cysteinyl-[protein] + hexadecanoyl-CoA = S-hexadecanoyl-L-cysteinyl-[protein] + CoA</text>
        <dbReference type="Rhea" id="RHEA:36683"/>
        <dbReference type="Rhea" id="RHEA-COMP:10131"/>
        <dbReference type="Rhea" id="RHEA-COMP:11032"/>
        <dbReference type="ChEBI" id="CHEBI:29950"/>
        <dbReference type="ChEBI" id="CHEBI:57287"/>
        <dbReference type="ChEBI" id="CHEBI:57379"/>
        <dbReference type="ChEBI" id="CHEBI:74151"/>
        <dbReference type="EC" id="2.3.1.225"/>
    </reaction>
</comment>
<proteinExistence type="inferred from homology"/>
<keyword evidence="5 7" id="KW-0040">ANK repeat</keyword>
<evidence type="ECO:0000256" key="5">
    <source>
        <dbReference type="ARBA" id="ARBA00023043"/>
    </source>
</evidence>
<dbReference type="OrthoDB" id="6781668at2759"/>
<evidence type="ECO:0000256" key="7">
    <source>
        <dbReference type="PROSITE-ProRule" id="PRU00023"/>
    </source>
</evidence>
<reference evidence="10" key="1">
    <citation type="submission" date="2022-10" db="EMBL/GenBank/DDBJ databases">
        <title>Novel sulphate-reducing endosymbionts in the free-living metamonad Anaeramoeba.</title>
        <authorList>
            <person name="Jerlstrom-Hultqvist J."/>
            <person name="Cepicka I."/>
            <person name="Gallot-Lavallee L."/>
            <person name="Salas-Leiva D."/>
            <person name="Curtis B.A."/>
            <person name="Zahonova K."/>
            <person name="Pipaliya S."/>
            <person name="Dacks J."/>
            <person name="Roger A.J."/>
        </authorList>
    </citation>
    <scope>NUCLEOTIDE SEQUENCE</scope>
    <source>
        <strain evidence="10">BMAN</strain>
    </source>
</reference>
<dbReference type="Pfam" id="PF12796">
    <property type="entry name" value="Ank_2"/>
    <property type="match status" value="1"/>
</dbReference>
<comment type="domain">
    <text evidence="8">The DHHC domain is required for palmitoyltransferase activity.</text>
</comment>
<keyword evidence="11" id="KW-1185">Reference proteome</keyword>
<name>A0A9Q0RF47_ANAIG</name>
<dbReference type="EC" id="2.3.1.225" evidence="8"/>
<feature type="repeat" description="ANK" evidence="7">
    <location>
        <begin position="47"/>
        <end position="79"/>
    </location>
</feature>
<dbReference type="GO" id="GO:0019706">
    <property type="term" value="F:protein-cysteine S-palmitoyltransferase activity"/>
    <property type="evidence" value="ECO:0007669"/>
    <property type="project" value="UniProtKB-EC"/>
</dbReference>
<evidence type="ECO:0000256" key="8">
    <source>
        <dbReference type="RuleBase" id="RU079119"/>
    </source>
</evidence>
<dbReference type="Gene3D" id="1.25.40.20">
    <property type="entry name" value="Ankyrin repeat-containing domain"/>
    <property type="match status" value="1"/>
</dbReference>